<dbReference type="InterPro" id="IPR027995">
    <property type="entry name" value="Galactosyl_T_N"/>
</dbReference>
<name>A0AAV2T7A5_CALDB</name>
<protein>
    <recommendedName>
        <fullName evidence="1">Galactosyltransferase N-terminal domain-containing protein</fullName>
    </recommendedName>
</protein>
<evidence type="ECO:0000313" key="2">
    <source>
        <dbReference type="EMBL" id="CAL5133025.1"/>
    </source>
</evidence>
<proteinExistence type="predicted"/>
<organism evidence="2 3">
    <name type="scientific">Calicophoron daubneyi</name>
    <name type="common">Rumen fluke</name>
    <name type="synonym">Paramphistomum daubneyi</name>
    <dbReference type="NCBI Taxonomy" id="300641"/>
    <lineage>
        <taxon>Eukaryota</taxon>
        <taxon>Metazoa</taxon>
        <taxon>Spiralia</taxon>
        <taxon>Lophotrochozoa</taxon>
        <taxon>Platyhelminthes</taxon>
        <taxon>Trematoda</taxon>
        <taxon>Digenea</taxon>
        <taxon>Plagiorchiida</taxon>
        <taxon>Pronocephalata</taxon>
        <taxon>Paramphistomoidea</taxon>
        <taxon>Paramphistomidae</taxon>
        <taxon>Calicophoron</taxon>
    </lineage>
</organism>
<evidence type="ECO:0000313" key="3">
    <source>
        <dbReference type="Proteomes" id="UP001497525"/>
    </source>
</evidence>
<dbReference type="GO" id="GO:0005794">
    <property type="term" value="C:Golgi apparatus"/>
    <property type="evidence" value="ECO:0007669"/>
    <property type="project" value="TreeGrafter"/>
</dbReference>
<gene>
    <name evidence="2" type="ORF">CDAUBV1_LOCUS6317</name>
</gene>
<dbReference type="InterPro" id="IPR003859">
    <property type="entry name" value="Galactosyl_T"/>
</dbReference>
<dbReference type="Pfam" id="PF13733">
    <property type="entry name" value="Glyco_transf_7N"/>
    <property type="match status" value="1"/>
</dbReference>
<dbReference type="AlphaFoldDB" id="A0AAV2T7A5"/>
<reference evidence="2" key="1">
    <citation type="submission" date="2024-06" db="EMBL/GenBank/DDBJ databases">
        <authorList>
            <person name="Liu X."/>
            <person name="Lenzi L."/>
            <person name="Haldenby T S."/>
            <person name="Uol C."/>
        </authorList>
    </citation>
    <scope>NUCLEOTIDE SEQUENCE</scope>
</reference>
<comment type="caution">
    <text evidence="2">The sequence shown here is derived from an EMBL/GenBank/DDBJ whole genome shotgun (WGS) entry which is preliminary data.</text>
</comment>
<dbReference type="Proteomes" id="UP001497525">
    <property type="component" value="Unassembled WGS sequence"/>
</dbReference>
<dbReference type="GO" id="GO:0008378">
    <property type="term" value="F:galactosyltransferase activity"/>
    <property type="evidence" value="ECO:0007669"/>
    <property type="project" value="TreeGrafter"/>
</dbReference>
<dbReference type="Gene3D" id="3.90.550.10">
    <property type="entry name" value="Spore Coat Polysaccharide Biosynthesis Protein SpsA, Chain A"/>
    <property type="match status" value="1"/>
</dbReference>
<dbReference type="PANTHER" id="PTHR19300">
    <property type="entry name" value="BETA-1,4-GALACTOSYLTRANSFERASE"/>
    <property type="match status" value="1"/>
</dbReference>
<dbReference type="PANTHER" id="PTHR19300:SF57">
    <property type="entry name" value="BETA-1,4-N-ACETYLGALACTOSAMINYLTRANSFERASE"/>
    <property type="match status" value="1"/>
</dbReference>
<dbReference type="EMBL" id="CAXLJL010000147">
    <property type="protein sequence ID" value="CAL5133025.1"/>
    <property type="molecule type" value="Genomic_DNA"/>
</dbReference>
<feature type="domain" description="Galactosyltransferase N-terminal" evidence="1">
    <location>
        <begin position="30"/>
        <end position="117"/>
    </location>
</feature>
<accession>A0AAV2T7A5</accession>
<sequence length="156" mass="17633">MLVGRIRISRTPPTWEQLEARYVGTDTVTPPAIRNTTNITTHGNGTWTSVTIIPLPTDTVHGLWMPVECRPSQMLALILPYRKRDEHLRAFLNHMHGFLRHQQVMYTILVIEQIDSGKQTANSESMPSKLEFSSLAAAYTIHKAVGVLIPEGYDLR</sequence>
<dbReference type="InterPro" id="IPR029044">
    <property type="entry name" value="Nucleotide-diphossugar_trans"/>
</dbReference>
<dbReference type="GO" id="GO:0005975">
    <property type="term" value="P:carbohydrate metabolic process"/>
    <property type="evidence" value="ECO:0007669"/>
    <property type="project" value="InterPro"/>
</dbReference>
<dbReference type="SUPFAM" id="SSF53448">
    <property type="entry name" value="Nucleotide-diphospho-sugar transferases"/>
    <property type="match status" value="1"/>
</dbReference>
<evidence type="ECO:0000259" key="1">
    <source>
        <dbReference type="Pfam" id="PF13733"/>
    </source>
</evidence>